<dbReference type="PANTHER" id="PTHR12243:SF67">
    <property type="entry name" value="COREPRESSOR OF PANGOLIN, ISOFORM A-RELATED"/>
    <property type="match status" value="1"/>
</dbReference>
<dbReference type="EMBL" id="OU892285">
    <property type="protein sequence ID" value="CAG9773364.1"/>
    <property type="molecule type" value="Genomic_DNA"/>
</dbReference>
<evidence type="ECO:0000313" key="3">
    <source>
        <dbReference type="EMBL" id="CAG9773364.1"/>
    </source>
</evidence>
<accession>A0A9N9QS68</accession>
<sequence>MFVVEKFLMLVESKECLWKISAKDYSNRDKKTNAWQEICKEMFPDWEELDQDEKREKGPEVQKKWKNLKDRFQKEVRREKAVRSGSAASKKKKYVYYDIMQFLLPQLESRSTESNIEPPNPPEQNSDMSLSGLLQMTPWNVAHHLQNLQENLFNLAKKPILRLNCFKS</sequence>
<dbReference type="Proteomes" id="UP001152799">
    <property type="component" value="Chromosome 9"/>
</dbReference>
<dbReference type="InterPro" id="IPR006578">
    <property type="entry name" value="MADF-dom"/>
</dbReference>
<name>A0A9N9QS68_9CUCU</name>
<evidence type="ECO:0000313" key="4">
    <source>
        <dbReference type="Proteomes" id="UP001152799"/>
    </source>
</evidence>
<organism evidence="3 4">
    <name type="scientific">Ceutorhynchus assimilis</name>
    <name type="common">cabbage seed weevil</name>
    <dbReference type="NCBI Taxonomy" id="467358"/>
    <lineage>
        <taxon>Eukaryota</taxon>
        <taxon>Metazoa</taxon>
        <taxon>Ecdysozoa</taxon>
        <taxon>Arthropoda</taxon>
        <taxon>Hexapoda</taxon>
        <taxon>Insecta</taxon>
        <taxon>Pterygota</taxon>
        <taxon>Neoptera</taxon>
        <taxon>Endopterygota</taxon>
        <taxon>Coleoptera</taxon>
        <taxon>Polyphaga</taxon>
        <taxon>Cucujiformia</taxon>
        <taxon>Curculionidae</taxon>
        <taxon>Ceutorhynchinae</taxon>
        <taxon>Ceutorhynchus</taxon>
    </lineage>
</organism>
<proteinExistence type="predicted"/>
<dbReference type="OrthoDB" id="8038273at2759"/>
<evidence type="ECO:0000259" key="2">
    <source>
        <dbReference type="PROSITE" id="PS51029"/>
    </source>
</evidence>
<dbReference type="Pfam" id="PF10545">
    <property type="entry name" value="MADF_DNA_bdg"/>
    <property type="match status" value="1"/>
</dbReference>
<feature type="region of interest" description="Disordered" evidence="1">
    <location>
        <begin position="110"/>
        <end position="130"/>
    </location>
</feature>
<dbReference type="PROSITE" id="PS51029">
    <property type="entry name" value="MADF"/>
    <property type="match status" value="1"/>
</dbReference>
<reference evidence="3" key="1">
    <citation type="submission" date="2022-01" db="EMBL/GenBank/DDBJ databases">
        <authorList>
            <person name="King R."/>
        </authorList>
    </citation>
    <scope>NUCLEOTIDE SEQUENCE</scope>
</reference>
<dbReference type="InterPro" id="IPR039353">
    <property type="entry name" value="TF_Adf1"/>
</dbReference>
<feature type="domain" description="MADF" evidence="2">
    <location>
        <begin position="6"/>
        <end position="108"/>
    </location>
</feature>
<dbReference type="PANTHER" id="PTHR12243">
    <property type="entry name" value="MADF DOMAIN TRANSCRIPTION FACTOR"/>
    <property type="match status" value="1"/>
</dbReference>
<keyword evidence="4" id="KW-1185">Reference proteome</keyword>
<evidence type="ECO:0000256" key="1">
    <source>
        <dbReference type="SAM" id="MobiDB-lite"/>
    </source>
</evidence>
<gene>
    <name evidence="3" type="ORF">CEUTPL_LOCUS13755</name>
</gene>
<protein>
    <recommendedName>
        <fullName evidence="2">MADF domain-containing protein</fullName>
    </recommendedName>
</protein>
<dbReference type="AlphaFoldDB" id="A0A9N9QS68"/>
<dbReference type="SMART" id="SM00595">
    <property type="entry name" value="MADF"/>
    <property type="match status" value="1"/>
</dbReference>